<evidence type="ECO:0000256" key="1">
    <source>
        <dbReference type="SAM" id="SignalP"/>
    </source>
</evidence>
<dbReference type="PANTHER" id="PTHR21666:SF270">
    <property type="entry name" value="MUREIN HYDROLASE ACTIVATOR ENVC"/>
    <property type="match status" value="1"/>
</dbReference>
<dbReference type="InterPro" id="IPR011055">
    <property type="entry name" value="Dup_hybrid_motif"/>
</dbReference>
<dbReference type="PANTHER" id="PTHR21666">
    <property type="entry name" value="PEPTIDASE-RELATED"/>
    <property type="match status" value="1"/>
</dbReference>
<dbReference type="NCBIfam" id="TIGR04183">
    <property type="entry name" value="Por_Secre_tail"/>
    <property type="match status" value="1"/>
</dbReference>
<gene>
    <name evidence="3" type="ORF">GCM10023185_34080</name>
</gene>
<evidence type="ECO:0000313" key="3">
    <source>
        <dbReference type="EMBL" id="GAA4364481.1"/>
    </source>
</evidence>
<sequence length="847" mass="92422">MFHFYHFTPFRMKQTLHLITAAALCALSWAAQAQEARATFYQQDRLYEVLPHQNPTLLGQQVAAKPGRLTSASVVVLYPQDIDARLTVPAGHVFFQGLQSPHQPEWVYLERAEIGTAFNLWLYNTQTNHKQLLFTQQDSPVPGYAVKPIAWSADRSVLYLEALKFDTDLDHEGVWSFDLRTRQVQQLALAPKYFTTPLLSPGRDKFLYTVSTEQERDLIHGFADEVVVYDLATRTETVVAQQQGVPHAVAGWAATPLTPADTESASSPGLPTAAARVSAIDYRLPWDANREYYVSRHGTPAPTGPHTPSGSRTTIYDGFTLHSYAALDFDTPDNADHNVRAAAPGTVTFAGFCEGSCRYGNLVIISHADGTRTYYAHNKSISVTVGQTVQTGTVLAIEGTTGVGSTGDHIHFEWRAAGGNASTLGTFSDVGQPRRGWKYLSTTPNGSTTPPPATDTTVPTTSIAAANGSSTQTADFTVNFTDADNVGVTERFYQPLEYHATPGEWRGNRGNGFYNDNFGTGTLHSDYTFGTADWRGVWGVTPEGRLKQSDAVPTNTALNTFLSQTNGNTYLYHFAARILGDELTRTGRFGLHIMASDVTVRERGNSYLIWFSNDDQKVRIIETINNVLNPRAEGDIMVEAGTFADYKVTYNTSTGAVRVYQNSRLVLTWTDSTPLTGGSYMSLRTNQAQVEFDDLKVYKNRSTSRLVTVGTALSKDLRRASPNSSTPAGKIKSLVRDAAGNWSTAGNLDLVINLPAARSATAEMATAVYSNPVEAQSAMAYELPENGKVSIVLLDGQGKIIETLLSGAQDAGRHEVSLASLSGLQAGIYYVRIQAGKHSSTTRVVKQ</sequence>
<evidence type="ECO:0000259" key="2">
    <source>
        <dbReference type="Pfam" id="PF01551"/>
    </source>
</evidence>
<dbReference type="SUPFAM" id="SSF82171">
    <property type="entry name" value="DPP6 N-terminal domain-like"/>
    <property type="match status" value="1"/>
</dbReference>
<keyword evidence="1" id="KW-0732">Signal</keyword>
<keyword evidence="4" id="KW-1185">Reference proteome</keyword>
<name>A0ABP8INS6_9BACT</name>
<dbReference type="InterPro" id="IPR026444">
    <property type="entry name" value="Secre_tail"/>
</dbReference>
<dbReference type="Pfam" id="PF01551">
    <property type="entry name" value="Peptidase_M23"/>
    <property type="match status" value="1"/>
</dbReference>
<feature type="domain" description="M23ase beta-sheet core" evidence="2">
    <location>
        <begin position="326"/>
        <end position="418"/>
    </location>
</feature>
<dbReference type="Gene3D" id="2.60.120.560">
    <property type="entry name" value="Exo-inulinase, domain 1"/>
    <property type="match status" value="1"/>
</dbReference>
<dbReference type="InterPro" id="IPR016047">
    <property type="entry name" value="M23ase_b-sheet_dom"/>
</dbReference>
<evidence type="ECO:0000313" key="4">
    <source>
        <dbReference type="Proteomes" id="UP001501153"/>
    </source>
</evidence>
<dbReference type="Gene3D" id="2.70.70.10">
    <property type="entry name" value="Glucose Permease (Domain IIA)"/>
    <property type="match status" value="1"/>
</dbReference>
<proteinExistence type="predicted"/>
<dbReference type="EMBL" id="BAABGZ010000071">
    <property type="protein sequence ID" value="GAA4364481.1"/>
    <property type="molecule type" value="Genomic_DNA"/>
</dbReference>
<dbReference type="CDD" id="cd12797">
    <property type="entry name" value="M23_peptidase"/>
    <property type="match status" value="1"/>
</dbReference>
<feature type="chain" id="PRO_5045549273" description="M23ase beta-sheet core domain-containing protein" evidence="1">
    <location>
        <begin position="34"/>
        <end position="847"/>
    </location>
</feature>
<organism evidence="3 4">
    <name type="scientific">Hymenobacter saemangeumensis</name>
    <dbReference type="NCBI Taxonomy" id="1084522"/>
    <lineage>
        <taxon>Bacteria</taxon>
        <taxon>Pseudomonadati</taxon>
        <taxon>Bacteroidota</taxon>
        <taxon>Cytophagia</taxon>
        <taxon>Cytophagales</taxon>
        <taxon>Hymenobacteraceae</taxon>
        <taxon>Hymenobacter</taxon>
    </lineage>
</organism>
<protein>
    <recommendedName>
        <fullName evidence="2">M23ase beta-sheet core domain-containing protein</fullName>
    </recommendedName>
</protein>
<dbReference type="InterPro" id="IPR050570">
    <property type="entry name" value="Cell_wall_metabolism_enzyme"/>
</dbReference>
<comment type="caution">
    <text evidence="3">The sequence shown here is derived from an EMBL/GenBank/DDBJ whole genome shotgun (WGS) entry which is preliminary data.</text>
</comment>
<accession>A0ABP8INS6</accession>
<reference evidence="4" key="1">
    <citation type="journal article" date="2019" name="Int. J. Syst. Evol. Microbiol.">
        <title>The Global Catalogue of Microorganisms (GCM) 10K type strain sequencing project: providing services to taxonomists for standard genome sequencing and annotation.</title>
        <authorList>
            <consortium name="The Broad Institute Genomics Platform"/>
            <consortium name="The Broad Institute Genome Sequencing Center for Infectious Disease"/>
            <person name="Wu L."/>
            <person name="Ma J."/>
        </authorList>
    </citation>
    <scope>NUCLEOTIDE SEQUENCE [LARGE SCALE GENOMIC DNA]</scope>
    <source>
        <strain evidence="4">JCM 17923</strain>
    </source>
</reference>
<dbReference type="SUPFAM" id="SSF51261">
    <property type="entry name" value="Duplicated hybrid motif"/>
    <property type="match status" value="1"/>
</dbReference>
<feature type="signal peptide" evidence="1">
    <location>
        <begin position="1"/>
        <end position="33"/>
    </location>
</feature>
<dbReference type="Proteomes" id="UP001501153">
    <property type="component" value="Unassembled WGS sequence"/>
</dbReference>